<keyword evidence="5 8" id="KW-0808">Transferase</keyword>
<dbReference type="AlphaFoldDB" id="A0A7I8VBI4"/>
<dbReference type="InterPro" id="IPR001202">
    <property type="entry name" value="WW_dom"/>
</dbReference>
<accession>A0A7I8VBI4</accession>
<feature type="domain" description="WW" evidence="13">
    <location>
        <begin position="401"/>
        <end position="434"/>
    </location>
</feature>
<evidence type="ECO:0000256" key="7">
    <source>
        <dbReference type="ARBA" id="ARBA00022786"/>
    </source>
</evidence>
<dbReference type="GO" id="GO:0048814">
    <property type="term" value="P:regulation of dendrite morphogenesis"/>
    <property type="evidence" value="ECO:0007669"/>
    <property type="project" value="TreeGrafter"/>
</dbReference>
<evidence type="ECO:0000259" key="14">
    <source>
        <dbReference type="PROSITE" id="PS50237"/>
    </source>
</evidence>
<dbReference type="Pfam" id="PF00397">
    <property type="entry name" value="WW"/>
    <property type="match status" value="4"/>
</dbReference>
<dbReference type="GO" id="GO:0051049">
    <property type="term" value="P:regulation of transport"/>
    <property type="evidence" value="ECO:0007669"/>
    <property type="project" value="UniProtKB-ARBA"/>
</dbReference>
<dbReference type="PRINTS" id="PR00360">
    <property type="entry name" value="C2DOMAIN"/>
</dbReference>
<feature type="domain" description="WW" evidence="13">
    <location>
        <begin position="346"/>
        <end position="379"/>
    </location>
</feature>
<dbReference type="PIRSF" id="PIRSF001569">
    <property type="entry name" value="E3_ub_ligase_SMURF1"/>
    <property type="match status" value="1"/>
</dbReference>
<organism evidence="15 16">
    <name type="scientific">Dimorphilus gyrociliatus</name>
    <dbReference type="NCBI Taxonomy" id="2664684"/>
    <lineage>
        <taxon>Eukaryota</taxon>
        <taxon>Metazoa</taxon>
        <taxon>Spiralia</taxon>
        <taxon>Lophotrochozoa</taxon>
        <taxon>Annelida</taxon>
        <taxon>Polychaeta</taxon>
        <taxon>Polychaeta incertae sedis</taxon>
        <taxon>Dinophilidae</taxon>
        <taxon>Dimorphilus</taxon>
    </lineage>
</organism>
<dbReference type="UniPathway" id="UPA00143"/>
<evidence type="ECO:0000256" key="9">
    <source>
        <dbReference type="PIRSR" id="PIRSR001569-1"/>
    </source>
</evidence>
<dbReference type="Gene3D" id="3.30.2160.10">
    <property type="entry name" value="Hect, E3 ligase catalytic domain"/>
    <property type="match status" value="1"/>
</dbReference>
<evidence type="ECO:0000256" key="4">
    <source>
        <dbReference type="ARBA" id="ARBA00022490"/>
    </source>
</evidence>
<dbReference type="PROSITE" id="PS50237">
    <property type="entry name" value="HECT"/>
    <property type="match status" value="1"/>
</dbReference>
<feature type="domain" description="HECT" evidence="14">
    <location>
        <begin position="491"/>
        <end position="825"/>
    </location>
</feature>
<dbReference type="SMART" id="SM00119">
    <property type="entry name" value="HECTc"/>
    <property type="match status" value="1"/>
</dbReference>
<evidence type="ECO:0000256" key="10">
    <source>
        <dbReference type="PROSITE-ProRule" id="PRU00104"/>
    </source>
</evidence>
<dbReference type="InterPro" id="IPR000008">
    <property type="entry name" value="C2_dom"/>
</dbReference>
<dbReference type="Pfam" id="PF00168">
    <property type="entry name" value="C2"/>
    <property type="match status" value="1"/>
</dbReference>
<evidence type="ECO:0000256" key="6">
    <source>
        <dbReference type="ARBA" id="ARBA00022737"/>
    </source>
</evidence>
<keyword evidence="6" id="KW-0677">Repeat</keyword>
<dbReference type="SMART" id="SM00239">
    <property type="entry name" value="C2"/>
    <property type="match status" value="1"/>
</dbReference>
<feature type="compositionally biased region" description="Polar residues" evidence="11">
    <location>
        <begin position="183"/>
        <end position="205"/>
    </location>
</feature>
<dbReference type="InterPro" id="IPR036020">
    <property type="entry name" value="WW_dom_sf"/>
</dbReference>
<dbReference type="CDD" id="cd04033">
    <property type="entry name" value="C2_NEDD4_NEDD4L"/>
    <property type="match status" value="1"/>
</dbReference>
<comment type="catalytic activity">
    <reaction evidence="1 8">
        <text>S-ubiquitinyl-[E2 ubiquitin-conjugating enzyme]-L-cysteine + [acceptor protein]-L-lysine = [E2 ubiquitin-conjugating enzyme]-L-cysteine + N(6)-ubiquitinyl-[acceptor protein]-L-lysine.</text>
        <dbReference type="EC" id="2.3.2.26"/>
    </reaction>
</comment>
<dbReference type="PROSITE" id="PS01159">
    <property type="entry name" value="WW_DOMAIN_1"/>
    <property type="match status" value="3"/>
</dbReference>
<proteinExistence type="predicted"/>
<dbReference type="EMBL" id="CAJFCJ010000004">
    <property type="protein sequence ID" value="CAD5113695.1"/>
    <property type="molecule type" value="Genomic_DNA"/>
</dbReference>
<gene>
    <name evidence="15" type="ORF">DGYR_LOCUS2645</name>
</gene>
<protein>
    <recommendedName>
        <fullName evidence="8">E3 ubiquitin-protein ligase</fullName>
        <ecNumber evidence="8">2.3.2.26</ecNumber>
    </recommendedName>
</protein>
<evidence type="ECO:0000256" key="11">
    <source>
        <dbReference type="SAM" id="MobiDB-lite"/>
    </source>
</evidence>
<dbReference type="InterPro" id="IPR024928">
    <property type="entry name" value="E3_ub_ligase_SMURF1"/>
</dbReference>
<evidence type="ECO:0000256" key="5">
    <source>
        <dbReference type="ARBA" id="ARBA00022679"/>
    </source>
</evidence>
<feature type="compositionally biased region" description="Polar residues" evidence="11">
    <location>
        <begin position="276"/>
        <end position="285"/>
    </location>
</feature>
<dbReference type="Gene3D" id="3.90.1750.10">
    <property type="entry name" value="Hect, E3 ligase catalytic domains"/>
    <property type="match status" value="1"/>
</dbReference>
<dbReference type="SUPFAM" id="SSF51045">
    <property type="entry name" value="WW domain"/>
    <property type="match status" value="4"/>
</dbReference>
<dbReference type="FunFam" id="3.30.2160.10:FF:000001">
    <property type="entry name" value="E3 ubiquitin-protein ligase NEDD4-like"/>
    <property type="match status" value="1"/>
</dbReference>
<dbReference type="PROSITE" id="PS50004">
    <property type="entry name" value="C2"/>
    <property type="match status" value="1"/>
</dbReference>
<dbReference type="FunFam" id="2.20.70.10:FF:000017">
    <property type="entry name" value="E3 ubiquitin-protein ligase"/>
    <property type="match status" value="1"/>
</dbReference>
<comment type="pathway">
    <text evidence="3 8">Protein modification; protein ubiquitination.</text>
</comment>
<dbReference type="InterPro" id="IPR000569">
    <property type="entry name" value="HECT_dom"/>
</dbReference>
<comment type="caution">
    <text evidence="15">The sequence shown here is derived from an EMBL/GenBank/DDBJ whole genome shotgun (WGS) entry which is preliminary data.</text>
</comment>
<dbReference type="FunFam" id="3.90.1750.10:FF:000001">
    <property type="entry name" value="E3 ubiquitin-protein ligase NEDD4-like"/>
    <property type="match status" value="1"/>
</dbReference>
<evidence type="ECO:0000259" key="13">
    <source>
        <dbReference type="PROSITE" id="PS50020"/>
    </source>
</evidence>
<dbReference type="Gene3D" id="2.20.70.10">
    <property type="match status" value="3"/>
</dbReference>
<dbReference type="Proteomes" id="UP000549394">
    <property type="component" value="Unassembled WGS sequence"/>
</dbReference>
<reference evidence="15 16" key="1">
    <citation type="submission" date="2020-08" db="EMBL/GenBank/DDBJ databases">
        <authorList>
            <person name="Hejnol A."/>
        </authorList>
    </citation>
    <scope>NUCLEOTIDE SEQUENCE [LARGE SCALE GENOMIC DNA]</scope>
</reference>
<dbReference type="InterPro" id="IPR050409">
    <property type="entry name" value="E3_ubiq-protein_ligase"/>
</dbReference>
<dbReference type="SUPFAM" id="SSF49562">
    <property type="entry name" value="C2 domain (Calcium/lipid-binding domain, CaLB)"/>
    <property type="match status" value="1"/>
</dbReference>
<dbReference type="GO" id="GO:0005737">
    <property type="term" value="C:cytoplasm"/>
    <property type="evidence" value="ECO:0007669"/>
    <property type="project" value="UniProtKB-SubCell"/>
</dbReference>
<feature type="active site" description="Glycyl thioester intermediate" evidence="9 10">
    <location>
        <position position="793"/>
    </location>
</feature>
<dbReference type="CDD" id="cd00201">
    <property type="entry name" value="WW"/>
    <property type="match status" value="4"/>
</dbReference>
<comment type="subcellular location">
    <subcellularLocation>
        <location evidence="2">Cytoplasm</location>
    </subcellularLocation>
</comment>
<dbReference type="GO" id="GO:0061630">
    <property type="term" value="F:ubiquitin protein ligase activity"/>
    <property type="evidence" value="ECO:0007669"/>
    <property type="project" value="UniProtKB-EC"/>
</dbReference>
<dbReference type="SUPFAM" id="SSF56204">
    <property type="entry name" value="Hect, E3 ligase catalytic domain"/>
    <property type="match status" value="1"/>
</dbReference>
<keyword evidence="7 8" id="KW-0833">Ubl conjugation pathway</keyword>
<evidence type="ECO:0000313" key="15">
    <source>
        <dbReference type="EMBL" id="CAD5113695.1"/>
    </source>
</evidence>
<dbReference type="PROSITE" id="PS50020">
    <property type="entry name" value="WW_DOMAIN_2"/>
    <property type="match status" value="4"/>
</dbReference>
<evidence type="ECO:0000256" key="3">
    <source>
        <dbReference type="ARBA" id="ARBA00004906"/>
    </source>
</evidence>
<sequence>MATICGVRPSEGVETRKLRVKVICGVKLAKKDIFGASDPYVRISLYEGGRNSSVIECAQTKTIRKNLNPVWNEEFIFRIVPRNNTLLFEVFDENRITRDDFLGLVEIELSTACIQSEDSENIQPSRQYLLRPRTSKSRVKGNLELYLAYIEDDDDVPEATRDFEEDSRDWEIVRSDSVRQEMQDSFPQNQNESNNGEDSSAQQPPRTDYPLPPNWECRIDGRGRRFYINHTTRSTHWQLPTENDSEPLPPGWESKVDNIGRTYYVDHANRITTWQRPSADSTAQTADEERRQAADNFRQRRCVSHEDTLSISGTDDNALAAAAGPIQRLHTLGNSVDNIAIEDDDGPLPVGWTKSQAPNGKVFYVDHNMRMTSWEDPRRQNRARSITMGASKDMDLTQRLGQLPEGWEERIHTDGRSFFIDHNTKKTTWEDPRLKLLNGPSLQYSSSYKQKYDNFRAKLRKPTNVPNKFDIKVKRKSILEDSFRCIMSVKRTDLLKTRLWIEFDDEQGLDYGGVSREWFYLLSKEMFNPYYGLFEYSAIDDYTLQINPKSGVANPEHLSYFKFIGRVCGMAVFHGKLIDGYFIRPFYKMMLGKSITLDDMESVDSEYYNSLKWIEENDPECLVLSFSIVEEVFGQTEETELIPGGKDIPVSEDNKLDYIKNVINWRFSSRVKEQMSSFLTGFNEIIPNTNLQIFDANEIELLLAGLQDIDVQDWKSHSQYRRDYNANHPVIINFWKTVYSFNNETRSKLLQFVTGTSRVPMNGFKELYGSNGPQLFTIEHWGLPTDLPRAHTCFNRLDLPAYTTYDELRKKLLIAIENSEGFDGVD</sequence>
<feature type="domain" description="C2" evidence="12">
    <location>
        <begin position="1"/>
        <end position="122"/>
    </location>
</feature>
<dbReference type="EC" id="2.3.2.26" evidence="8"/>
<evidence type="ECO:0000256" key="1">
    <source>
        <dbReference type="ARBA" id="ARBA00000885"/>
    </source>
</evidence>
<feature type="region of interest" description="Disordered" evidence="11">
    <location>
        <begin position="179"/>
        <end position="215"/>
    </location>
</feature>
<evidence type="ECO:0000256" key="2">
    <source>
        <dbReference type="ARBA" id="ARBA00004496"/>
    </source>
</evidence>
<dbReference type="GO" id="GO:0016567">
    <property type="term" value="P:protein ubiquitination"/>
    <property type="evidence" value="ECO:0007669"/>
    <property type="project" value="UniProtKB-UniPathway"/>
</dbReference>
<dbReference type="SMART" id="SM00456">
    <property type="entry name" value="WW"/>
    <property type="match status" value="4"/>
</dbReference>
<feature type="domain" description="WW" evidence="13">
    <location>
        <begin position="209"/>
        <end position="242"/>
    </location>
</feature>
<dbReference type="Pfam" id="PF00632">
    <property type="entry name" value="HECT"/>
    <property type="match status" value="1"/>
</dbReference>
<dbReference type="InterPro" id="IPR035892">
    <property type="entry name" value="C2_domain_sf"/>
</dbReference>
<dbReference type="PANTHER" id="PTHR11254">
    <property type="entry name" value="HECT DOMAIN UBIQUITIN-PROTEIN LIGASE"/>
    <property type="match status" value="1"/>
</dbReference>
<feature type="domain" description="WW" evidence="13">
    <location>
        <begin position="246"/>
        <end position="279"/>
    </location>
</feature>
<dbReference type="GO" id="GO:0019871">
    <property type="term" value="F:sodium channel inhibitor activity"/>
    <property type="evidence" value="ECO:0007669"/>
    <property type="project" value="TreeGrafter"/>
</dbReference>
<dbReference type="InterPro" id="IPR035983">
    <property type="entry name" value="Hect_E3_ubiquitin_ligase"/>
</dbReference>
<evidence type="ECO:0000313" key="16">
    <source>
        <dbReference type="Proteomes" id="UP000549394"/>
    </source>
</evidence>
<feature type="region of interest" description="Disordered" evidence="11">
    <location>
        <begin position="276"/>
        <end position="296"/>
    </location>
</feature>
<dbReference type="Gene3D" id="3.30.2410.10">
    <property type="entry name" value="Hect, E3 ligase catalytic domain"/>
    <property type="match status" value="1"/>
</dbReference>
<dbReference type="Gene3D" id="2.60.40.150">
    <property type="entry name" value="C2 domain"/>
    <property type="match status" value="1"/>
</dbReference>
<dbReference type="PANTHER" id="PTHR11254:SF440">
    <property type="entry name" value="E3 UBIQUITIN-PROTEIN LIGASE NEDD-4"/>
    <property type="match status" value="1"/>
</dbReference>
<dbReference type="CDD" id="cd00078">
    <property type="entry name" value="HECTc"/>
    <property type="match status" value="1"/>
</dbReference>
<evidence type="ECO:0000259" key="12">
    <source>
        <dbReference type="PROSITE" id="PS50004"/>
    </source>
</evidence>
<dbReference type="FunFam" id="2.60.40.150:FF:000289">
    <property type="entry name" value="E3 ubiquitin-protein ligase"/>
    <property type="match status" value="1"/>
</dbReference>
<name>A0A7I8VBI4_9ANNE</name>
<dbReference type="GO" id="GO:0006511">
    <property type="term" value="P:ubiquitin-dependent protein catabolic process"/>
    <property type="evidence" value="ECO:0007669"/>
    <property type="project" value="InterPro"/>
</dbReference>
<evidence type="ECO:0000256" key="8">
    <source>
        <dbReference type="PIRNR" id="PIRNR001569"/>
    </source>
</evidence>
<dbReference type="FunFam" id="3.30.2410.10:FF:000001">
    <property type="entry name" value="E3 ubiquitin-protein ligase NEDD4-like"/>
    <property type="match status" value="1"/>
</dbReference>
<dbReference type="OrthoDB" id="423283at2759"/>
<keyword evidence="4" id="KW-0963">Cytoplasm</keyword>
<keyword evidence="16" id="KW-1185">Reference proteome</keyword>